<gene>
    <name evidence="2" type="ORF">MILUP08_42254</name>
</gene>
<accession>I0L0I6</accession>
<comment type="caution">
    <text evidence="2">The sequence shown here is derived from an EMBL/GenBank/DDBJ whole genome shotgun (WGS) entry which is preliminary data.</text>
</comment>
<feature type="region of interest" description="Disordered" evidence="1">
    <location>
        <begin position="44"/>
        <end position="63"/>
    </location>
</feature>
<name>I0L0I6_9ACTN</name>
<sequence>MSLFTACYLIQTDPCRPRRDRGEHTIPGPTATWGRIRYVLRRSPMPRGHLSGPVSEPEPGRRR</sequence>
<keyword evidence="3" id="KW-1185">Reference proteome</keyword>
<proteinExistence type="predicted"/>
<reference evidence="3" key="1">
    <citation type="journal article" date="2012" name="J. Bacteriol.">
        <title>Genome Sequence of Micromonospora lupini Lupac 08, Isolated from Root Nodules of Lupinus angustifolius.</title>
        <authorList>
            <person name="Alonso-Vega P."/>
            <person name="Normand P."/>
            <person name="Bacigalupe R."/>
            <person name="Pujic P."/>
            <person name="Lajus A."/>
            <person name="Vallenet D."/>
            <person name="Carro L."/>
            <person name="Coll P."/>
            <person name="Trujillo M.E."/>
        </authorList>
    </citation>
    <scope>NUCLEOTIDE SEQUENCE [LARGE SCALE GENOMIC DNA]</scope>
    <source>
        <strain evidence="3">Lupac 08</strain>
    </source>
</reference>
<evidence type="ECO:0000256" key="1">
    <source>
        <dbReference type="SAM" id="MobiDB-lite"/>
    </source>
</evidence>
<evidence type="ECO:0000313" key="3">
    <source>
        <dbReference type="Proteomes" id="UP000003448"/>
    </source>
</evidence>
<protein>
    <submittedName>
        <fullName evidence="2">Uncharacterized protein</fullName>
    </submittedName>
</protein>
<dbReference type="Proteomes" id="UP000003448">
    <property type="component" value="Unassembled WGS sequence"/>
</dbReference>
<organism evidence="2 3">
    <name type="scientific">Micromonospora lupini str. Lupac 08</name>
    <dbReference type="NCBI Taxonomy" id="1150864"/>
    <lineage>
        <taxon>Bacteria</taxon>
        <taxon>Bacillati</taxon>
        <taxon>Actinomycetota</taxon>
        <taxon>Actinomycetes</taxon>
        <taxon>Micromonosporales</taxon>
        <taxon>Micromonosporaceae</taxon>
        <taxon>Micromonospora</taxon>
    </lineage>
</organism>
<dbReference type="EMBL" id="CAIE01000017">
    <property type="protein sequence ID" value="CCH17333.1"/>
    <property type="molecule type" value="Genomic_DNA"/>
</dbReference>
<evidence type="ECO:0000313" key="2">
    <source>
        <dbReference type="EMBL" id="CCH17333.1"/>
    </source>
</evidence>
<dbReference type="AlphaFoldDB" id="I0L0I6"/>